<dbReference type="GO" id="GO:0071949">
    <property type="term" value="F:FAD binding"/>
    <property type="evidence" value="ECO:0007669"/>
    <property type="project" value="InterPro"/>
</dbReference>
<dbReference type="SUPFAM" id="SSF56176">
    <property type="entry name" value="FAD-binding/transporter-associated domain-like"/>
    <property type="match status" value="1"/>
</dbReference>
<dbReference type="InterPro" id="IPR016164">
    <property type="entry name" value="FAD-linked_Oxase-like_C"/>
</dbReference>
<keyword evidence="4" id="KW-0479">Metal-binding</keyword>
<dbReference type="Pfam" id="PF02754">
    <property type="entry name" value="CCG"/>
    <property type="match status" value="1"/>
</dbReference>
<keyword evidence="8" id="KW-0408">Iron</keyword>
<reference evidence="12 13" key="1">
    <citation type="submission" date="2019-10" db="EMBL/GenBank/DDBJ databases">
        <title>Nocardioides novel species isolated from the excrement of Marmot.</title>
        <authorList>
            <person name="Zhang G."/>
        </authorList>
    </citation>
    <scope>NUCLEOTIDE SEQUENCE [LARGE SCALE GENOMIC DNA]</scope>
    <source>
        <strain evidence="13">zg-579</strain>
    </source>
</reference>
<evidence type="ECO:0000256" key="5">
    <source>
        <dbReference type="ARBA" id="ARBA00022827"/>
    </source>
</evidence>
<dbReference type="Proteomes" id="UP000433406">
    <property type="component" value="Unassembled WGS sequence"/>
</dbReference>
<dbReference type="InterPro" id="IPR017896">
    <property type="entry name" value="4Fe4S_Fe-S-bd"/>
</dbReference>
<sequence>MSSAALDGTERAALEAVSAPGEVRTRVVDLAAMAHDASHYLLHPRAVVTASDAEHVARLMRVASAHALPVTFRSGGTSLSGQAGTDGVLVDTRRGFRRVEVLEGGALVRTGPGATVRAVNARLAPHRTRLGPDPASEAACTVGGVVANNSSGMACGTEHNAYRTVESLTFVLPSGTTVDTSDPGADDLLRAAEPALHAGLAALRDRVRANPDSVATIRHQFSMKNTMGYSLDSFLDHDEPVQILARLLVGSEGTLGFVSDVVFRTVPVRPHAATALLVFDSLTDATDALPALLEAGARTVELLDAASLRVVQREPEAGPALAGLAVASHTALLVELQAMTEHELDAEVAQADRVVGGLPLTTPAAFTRDPGERAGLWHLRKGLYTAVAGARPVGTTALLEDIVVPLPVLTETTERLIELFARHGYDDAVVFGHAKDANLHFMITPRFDDPAEVTRYEAFTEDLVDLVLGAGGSLKAEHGTGRIMAPYVRRQYGEELYAVMREVKRLCDPAGVLSPGIVLNEDPRAHVAHLKTTPAVDGAVDTCVECGFCEPVCPSRDVTTTPRQRIVLMRERAQAVADGDVARVRALDEDFAYEAVDTCAADSMCRTACPVTIDTGAVMKRVRAERHGRLVQRAGAVAADHWQGAVTGVRAGLRLADALPANVVAGGSRAARSVLSRDWVPQLADDLPSPGPRRTGTGPRETGPAPAAVFLPSCVGSLFGAADAAGTGCGGSCGCAGSACGSTDVAAGTGARDAGAAESLRALCERAGLALAVPEDVAGLCCGTPWQSKGLTRGYERMSARTFEAVWALSDQGRLPVVSDAASCSLGLREVVERAGRADAGRQLSVVDAVTFVRTTVLPRLEVSRRLRSVAVHPTCSAVHLGSRGDLEAVAAAVAEEVVVPASWGCCGFAGDRGMLHPEVTAAATAPEAAEVSGHRFDAYVSDNRTCEMGMSRATGRSYRHVLELLEECTR</sequence>
<dbReference type="PANTHER" id="PTHR11748:SF111">
    <property type="entry name" value="D-LACTATE DEHYDROGENASE, MITOCHONDRIAL-RELATED"/>
    <property type="match status" value="1"/>
</dbReference>
<dbReference type="PROSITE" id="PS51379">
    <property type="entry name" value="4FE4S_FER_2"/>
    <property type="match status" value="1"/>
</dbReference>
<evidence type="ECO:0000313" key="12">
    <source>
        <dbReference type="EMBL" id="MTB94372.1"/>
    </source>
</evidence>
<evidence type="ECO:0000256" key="3">
    <source>
        <dbReference type="ARBA" id="ARBA00022630"/>
    </source>
</evidence>
<dbReference type="InterPro" id="IPR016166">
    <property type="entry name" value="FAD-bd_PCMH"/>
</dbReference>
<dbReference type="Pfam" id="PF01565">
    <property type="entry name" value="FAD_binding_4"/>
    <property type="match status" value="1"/>
</dbReference>
<name>A0A6I3J573_9ACTN</name>
<dbReference type="Gene3D" id="1.10.1060.10">
    <property type="entry name" value="Alpha-helical ferredoxin"/>
    <property type="match status" value="1"/>
</dbReference>
<dbReference type="Gene3D" id="3.30.70.2740">
    <property type="match status" value="1"/>
</dbReference>
<accession>A0A6I3J573</accession>
<dbReference type="AlphaFoldDB" id="A0A6I3J573"/>
<evidence type="ECO:0000256" key="6">
    <source>
        <dbReference type="ARBA" id="ARBA00022946"/>
    </source>
</evidence>
<evidence type="ECO:0000256" key="8">
    <source>
        <dbReference type="ARBA" id="ARBA00023004"/>
    </source>
</evidence>
<evidence type="ECO:0000256" key="10">
    <source>
        <dbReference type="ARBA" id="ARBA00038897"/>
    </source>
</evidence>
<dbReference type="PROSITE" id="PS00198">
    <property type="entry name" value="4FE4S_FER_1"/>
    <property type="match status" value="1"/>
</dbReference>
<dbReference type="Pfam" id="PF02913">
    <property type="entry name" value="FAD-oxidase_C"/>
    <property type="match status" value="1"/>
</dbReference>
<feature type="compositionally biased region" description="Low complexity" evidence="11">
    <location>
        <begin position="692"/>
        <end position="703"/>
    </location>
</feature>
<dbReference type="InterPro" id="IPR004113">
    <property type="entry name" value="FAD-bd_oxidored_4_C"/>
</dbReference>
<dbReference type="Gene3D" id="3.30.465.10">
    <property type="match status" value="1"/>
</dbReference>
<dbReference type="SUPFAM" id="SSF55103">
    <property type="entry name" value="FAD-linked oxidases, C-terminal domain"/>
    <property type="match status" value="1"/>
</dbReference>
<protein>
    <recommendedName>
        <fullName evidence="10">D-lactate dehydrogenase (cytochrome)</fullName>
        <ecNumber evidence="10">1.1.2.4</ecNumber>
    </recommendedName>
</protein>
<proteinExistence type="inferred from homology"/>
<comment type="caution">
    <text evidence="12">The sequence shown here is derived from an EMBL/GenBank/DDBJ whole genome shotgun (WGS) entry which is preliminary data.</text>
</comment>
<dbReference type="InterPro" id="IPR006094">
    <property type="entry name" value="Oxid_FAD_bind_N"/>
</dbReference>
<dbReference type="SUPFAM" id="SSF46548">
    <property type="entry name" value="alpha-helical ferredoxin"/>
    <property type="match status" value="1"/>
</dbReference>
<dbReference type="GO" id="GO:1903457">
    <property type="term" value="P:lactate catabolic process"/>
    <property type="evidence" value="ECO:0007669"/>
    <property type="project" value="TreeGrafter"/>
</dbReference>
<comment type="similarity">
    <text evidence="2">Belongs to the FAD-binding oxidoreductase/transferase type 4 family.</text>
</comment>
<keyword evidence="9" id="KW-0411">Iron-sulfur</keyword>
<dbReference type="InterPro" id="IPR016167">
    <property type="entry name" value="FAD-bd_PCMH_sub1"/>
</dbReference>
<keyword evidence="3" id="KW-0285">Flavoprotein</keyword>
<dbReference type="InterPro" id="IPR016169">
    <property type="entry name" value="FAD-bd_PCMH_sub2"/>
</dbReference>
<dbReference type="InterPro" id="IPR009051">
    <property type="entry name" value="Helical_ferredxn"/>
</dbReference>
<dbReference type="RefSeq" id="WP_154614211.1">
    <property type="nucleotide sequence ID" value="NZ_CP053660.1"/>
</dbReference>
<dbReference type="GO" id="GO:0051536">
    <property type="term" value="F:iron-sulfur cluster binding"/>
    <property type="evidence" value="ECO:0007669"/>
    <property type="project" value="UniProtKB-KW"/>
</dbReference>
<keyword evidence="6" id="KW-0809">Transit peptide</keyword>
<comment type="cofactor">
    <cofactor evidence="1">
        <name>FAD</name>
        <dbReference type="ChEBI" id="CHEBI:57692"/>
    </cofactor>
</comment>
<dbReference type="PANTHER" id="PTHR11748">
    <property type="entry name" value="D-LACTATE DEHYDROGENASE"/>
    <property type="match status" value="1"/>
</dbReference>
<gene>
    <name evidence="12" type="ORF">GGQ22_04685</name>
</gene>
<evidence type="ECO:0000256" key="7">
    <source>
        <dbReference type="ARBA" id="ARBA00023002"/>
    </source>
</evidence>
<dbReference type="EC" id="1.1.2.4" evidence="10"/>
<dbReference type="GO" id="GO:0004458">
    <property type="term" value="F:D-lactate dehydrogenase (cytochrome) activity"/>
    <property type="evidence" value="ECO:0007669"/>
    <property type="project" value="UniProtKB-EC"/>
</dbReference>
<evidence type="ECO:0000256" key="11">
    <source>
        <dbReference type="SAM" id="MobiDB-lite"/>
    </source>
</evidence>
<evidence type="ECO:0000256" key="9">
    <source>
        <dbReference type="ARBA" id="ARBA00023014"/>
    </source>
</evidence>
<dbReference type="EMBL" id="WLCI01000005">
    <property type="protein sequence ID" value="MTB94372.1"/>
    <property type="molecule type" value="Genomic_DNA"/>
</dbReference>
<dbReference type="Gene3D" id="3.30.43.10">
    <property type="entry name" value="Uridine Diphospho-n-acetylenolpyruvylglucosamine Reductase, domain 2"/>
    <property type="match status" value="1"/>
</dbReference>
<dbReference type="Pfam" id="PF13183">
    <property type="entry name" value="Fer4_8"/>
    <property type="match status" value="1"/>
</dbReference>
<dbReference type="InterPro" id="IPR017900">
    <property type="entry name" value="4Fe4S_Fe_S_CS"/>
</dbReference>
<dbReference type="GO" id="GO:0046872">
    <property type="term" value="F:metal ion binding"/>
    <property type="evidence" value="ECO:0007669"/>
    <property type="project" value="UniProtKB-KW"/>
</dbReference>
<keyword evidence="7" id="KW-0560">Oxidoreductase</keyword>
<dbReference type="PROSITE" id="PS51387">
    <property type="entry name" value="FAD_PCMH"/>
    <property type="match status" value="1"/>
</dbReference>
<evidence type="ECO:0000313" key="13">
    <source>
        <dbReference type="Proteomes" id="UP000433406"/>
    </source>
</evidence>
<keyword evidence="13" id="KW-1185">Reference proteome</keyword>
<keyword evidence="5" id="KW-0274">FAD</keyword>
<evidence type="ECO:0000256" key="2">
    <source>
        <dbReference type="ARBA" id="ARBA00008000"/>
    </source>
</evidence>
<evidence type="ECO:0000256" key="4">
    <source>
        <dbReference type="ARBA" id="ARBA00022723"/>
    </source>
</evidence>
<dbReference type="InterPro" id="IPR036318">
    <property type="entry name" value="FAD-bd_PCMH-like_sf"/>
</dbReference>
<feature type="region of interest" description="Disordered" evidence="11">
    <location>
        <begin position="682"/>
        <end position="703"/>
    </location>
</feature>
<dbReference type="InterPro" id="IPR004017">
    <property type="entry name" value="Cys_rich_dom"/>
</dbReference>
<organism evidence="12 13">
    <name type="scientific">Nocardioides marmotae</name>
    <dbReference type="NCBI Taxonomy" id="2663857"/>
    <lineage>
        <taxon>Bacteria</taxon>
        <taxon>Bacillati</taxon>
        <taxon>Actinomycetota</taxon>
        <taxon>Actinomycetes</taxon>
        <taxon>Propionibacteriales</taxon>
        <taxon>Nocardioidaceae</taxon>
        <taxon>Nocardioides</taxon>
    </lineage>
</organism>
<dbReference type="GO" id="GO:0008720">
    <property type="term" value="F:D-lactate dehydrogenase (NAD+) activity"/>
    <property type="evidence" value="ECO:0007669"/>
    <property type="project" value="TreeGrafter"/>
</dbReference>
<evidence type="ECO:0000256" key="1">
    <source>
        <dbReference type="ARBA" id="ARBA00001974"/>
    </source>
</evidence>